<comment type="caution">
    <text evidence="3">The sequence shown here is derived from an EMBL/GenBank/DDBJ whole genome shotgun (WGS) entry which is preliminary data.</text>
</comment>
<keyword evidence="1" id="KW-0175">Coiled coil</keyword>
<gene>
    <name evidence="3" type="ORF">COCNU_13G007690</name>
</gene>
<evidence type="ECO:0000313" key="4">
    <source>
        <dbReference type="Proteomes" id="UP000797356"/>
    </source>
</evidence>
<dbReference type="OrthoDB" id="268928at2759"/>
<accession>A0A8K0ITN2</accession>
<feature type="coiled-coil region" evidence="1">
    <location>
        <begin position="260"/>
        <end position="290"/>
    </location>
</feature>
<keyword evidence="2" id="KW-0812">Transmembrane</keyword>
<dbReference type="AlphaFoldDB" id="A0A8K0ITN2"/>
<reference evidence="3" key="2">
    <citation type="submission" date="2019-07" db="EMBL/GenBank/DDBJ databases">
        <authorList>
            <person name="Yang Y."/>
            <person name="Bocs S."/>
            <person name="Baudouin L."/>
        </authorList>
    </citation>
    <scope>NUCLEOTIDE SEQUENCE</scope>
    <source>
        <tissue evidence="3">Spear leaf of Hainan Tall coconut</tissue>
    </source>
</reference>
<keyword evidence="4" id="KW-1185">Reference proteome</keyword>
<evidence type="ECO:0000256" key="2">
    <source>
        <dbReference type="SAM" id="Phobius"/>
    </source>
</evidence>
<keyword evidence="2" id="KW-0472">Membrane</keyword>
<evidence type="ECO:0000256" key="1">
    <source>
        <dbReference type="SAM" id="Coils"/>
    </source>
</evidence>
<reference evidence="3" key="1">
    <citation type="journal article" date="2017" name="Gigascience">
        <title>The genome draft of coconut (Cocos nucifera).</title>
        <authorList>
            <person name="Xiao Y."/>
            <person name="Xu P."/>
            <person name="Fan H."/>
            <person name="Baudouin L."/>
            <person name="Xia W."/>
            <person name="Bocs S."/>
            <person name="Xu J."/>
            <person name="Li Q."/>
            <person name="Guo A."/>
            <person name="Zhou L."/>
            <person name="Li J."/>
            <person name="Wu Y."/>
            <person name="Ma Z."/>
            <person name="Armero A."/>
            <person name="Issali A.E."/>
            <person name="Liu N."/>
            <person name="Peng M."/>
            <person name="Yang Y."/>
        </authorList>
    </citation>
    <scope>NUCLEOTIDE SEQUENCE</scope>
    <source>
        <tissue evidence="3">Spear leaf of Hainan Tall coconut</tissue>
    </source>
</reference>
<organism evidence="3 4">
    <name type="scientific">Cocos nucifera</name>
    <name type="common">Coconut palm</name>
    <dbReference type="NCBI Taxonomy" id="13894"/>
    <lineage>
        <taxon>Eukaryota</taxon>
        <taxon>Viridiplantae</taxon>
        <taxon>Streptophyta</taxon>
        <taxon>Embryophyta</taxon>
        <taxon>Tracheophyta</taxon>
        <taxon>Spermatophyta</taxon>
        <taxon>Magnoliopsida</taxon>
        <taxon>Liliopsida</taxon>
        <taxon>Arecaceae</taxon>
        <taxon>Arecoideae</taxon>
        <taxon>Cocoseae</taxon>
        <taxon>Attaleinae</taxon>
        <taxon>Cocos</taxon>
    </lineage>
</organism>
<evidence type="ECO:0000313" key="3">
    <source>
        <dbReference type="EMBL" id="KAG1366979.1"/>
    </source>
</evidence>
<keyword evidence="2" id="KW-1133">Transmembrane helix</keyword>
<proteinExistence type="predicted"/>
<sequence>MDNLSLMWEIMGPDITDIVFGVGSWFWVNVIIYSAIKVSFLHYLPKMDPNILKMSGLKTQQKRVAEPMGGRTTCIKIECLAAPPTSGSGEPESLVVDDLRVMKDEPSEIVGTSKVTLIGIFGTAPARLKLVVSMLEDYKLIHGEFSGLLFPVDANKLLWELGKIIRKKTLDYFIWVTHYINGYMEHSIELLAKARKYKIDAKMLKDTRDKAIKEAEKAFMRADATERRVKDINEALRGAATSFRLFAKHLGWLGENKKSFEEALQSAKDCQKAMEEKANEEKLAMGLEEVAPREAQ</sequence>
<name>A0A8K0ITN2_COCNU</name>
<protein>
    <submittedName>
        <fullName evidence="3">Uncharacterized protein</fullName>
    </submittedName>
</protein>
<dbReference type="EMBL" id="CM017884">
    <property type="protein sequence ID" value="KAG1366979.1"/>
    <property type="molecule type" value="Genomic_DNA"/>
</dbReference>
<feature type="transmembrane region" description="Helical" evidence="2">
    <location>
        <begin position="20"/>
        <end position="44"/>
    </location>
</feature>
<dbReference type="Proteomes" id="UP000797356">
    <property type="component" value="Chromosome 13"/>
</dbReference>